<evidence type="ECO:0000313" key="1">
    <source>
        <dbReference type="EMBL" id="EGD48414.1"/>
    </source>
</evidence>
<dbReference type="Gene3D" id="3.30.2220.30">
    <property type="match status" value="1"/>
</dbReference>
<protein>
    <submittedName>
        <fullName evidence="1">XkdN-like protein</fullName>
    </submittedName>
</protein>
<proteinExistence type="predicted"/>
<reference evidence="1" key="2">
    <citation type="submission" date="2011-01" db="EMBL/GenBank/DDBJ databases">
        <title>The Non-contiguous Finished genome of Clostridium papyrosolvens.</title>
        <authorList>
            <person name="Lucas S."/>
            <person name="Copeland A."/>
            <person name="Lapidus A."/>
            <person name="Cheng J.-F."/>
            <person name="Goodwin L."/>
            <person name="Pitluck S."/>
            <person name="Misra M."/>
            <person name="Chertkov O."/>
            <person name="Detter J.C."/>
            <person name="Han C."/>
            <person name="Tapia R."/>
            <person name="Land M."/>
            <person name="Hauser L."/>
            <person name="Kyrpides N."/>
            <person name="Ivanova N."/>
            <person name="Pagani I."/>
            <person name="Mouttaki H."/>
            <person name="He Z."/>
            <person name="Zhou J."/>
            <person name="Hemme C.L."/>
            <person name="Woyke T."/>
        </authorList>
    </citation>
    <scope>NUCLEOTIDE SEQUENCE [LARGE SCALE GENOMIC DNA]</scope>
    <source>
        <strain evidence="1">DSM 2782</strain>
    </source>
</reference>
<dbReference type="RefSeq" id="WP_004618577.1">
    <property type="nucleotide sequence ID" value="NZ_ACXX02000004.1"/>
</dbReference>
<dbReference type="Pfam" id="PF08890">
    <property type="entry name" value="Phage_TAC_5"/>
    <property type="match status" value="1"/>
</dbReference>
<dbReference type="STRING" id="588581.Cpap_2566"/>
<gene>
    <name evidence="1" type="ORF">Cpap_2566</name>
</gene>
<dbReference type="EMBL" id="ACXX02000004">
    <property type="protein sequence ID" value="EGD48414.1"/>
    <property type="molecule type" value="Genomic_DNA"/>
</dbReference>
<dbReference type="InterPro" id="IPR014986">
    <property type="entry name" value="XkdN-like"/>
</dbReference>
<name>F1TBL0_9FIRM</name>
<organism evidence="1 2">
    <name type="scientific">Ruminiclostridium papyrosolvens DSM 2782</name>
    <dbReference type="NCBI Taxonomy" id="588581"/>
    <lineage>
        <taxon>Bacteria</taxon>
        <taxon>Bacillati</taxon>
        <taxon>Bacillota</taxon>
        <taxon>Clostridia</taxon>
        <taxon>Eubacteriales</taxon>
        <taxon>Oscillospiraceae</taxon>
        <taxon>Ruminiclostridium</taxon>
    </lineage>
</organism>
<evidence type="ECO:0000313" key="2">
    <source>
        <dbReference type="Proteomes" id="UP000003860"/>
    </source>
</evidence>
<keyword evidence="2" id="KW-1185">Reference proteome</keyword>
<dbReference type="InterPro" id="IPR038559">
    <property type="entry name" value="XkdN-like_sf"/>
</dbReference>
<dbReference type="OrthoDB" id="1807498at2"/>
<dbReference type="eggNOG" id="ENOG5031MHP">
    <property type="taxonomic scope" value="Bacteria"/>
</dbReference>
<dbReference type="AlphaFoldDB" id="F1TBL0"/>
<dbReference type="Proteomes" id="UP000003860">
    <property type="component" value="Unassembled WGS sequence"/>
</dbReference>
<reference evidence="1" key="1">
    <citation type="submission" date="2009-07" db="EMBL/GenBank/DDBJ databases">
        <authorList>
            <consortium name="US DOE Joint Genome Institute (JGI-PGF)"/>
            <person name="Lucas S."/>
            <person name="Copeland A."/>
            <person name="Lapidus A."/>
            <person name="Glavina del Rio T."/>
            <person name="Tice H."/>
            <person name="Bruce D."/>
            <person name="Goodwin L."/>
            <person name="Pitluck S."/>
            <person name="Larimer F."/>
            <person name="Land M.L."/>
            <person name="Mouttaki H."/>
            <person name="He Z."/>
            <person name="Zhou J."/>
            <person name="Hemme C.L."/>
        </authorList>
    </citation>
    <scope>NUCLEOTIDE SEQUENCE [LARGE SCALE GENOMIC DNA]</scope>
    <source>
        <strain evidence="1">DSM 2782</strain>
    </source>
</reference>
<accession>F1TBL0</accession>
<sequence>MSGLSSFLRQNVLDNENVKYAASKRFVDENGAPVEWEICSITSEEDEAIRKACTRKVQIPGKKNQYTPETDYNAYLGKLAARCTVFPDLHNAELQNSYGCMGEDILLKTMLKPGEYADYLAKIQEINGFDVTMEDMVDEAKN</sequence>
<comment type="caution">
    <text evidence="1">The sequence shown here is derived from an EMBL/GenBank/DDBJ whole genome shotgun (WGS) entry which is preliminary data.</text>
</comment>